<evidence type="ECO:0008006" key="3">
    <source>
        <dbReference type="Google" id="ProtNLM"/>
    </source>
</evidence>
<dbReference type="Pfam" id="PF10163">
    <property type="entry name" value="EnY2"/>
    <property type="match status" value="1"/>
</dbReference>
<organism evidence="1 2">
    <name type="scientific">Aureobasidium melanogenum</name>
    <name type="common">Aureobasidium pullulans var. melanogenum</name>
    <dbReference type="NCBI Taxonomy" id="46634"/>
    <lineage>
        <taxon>Eukaryota</taxon>
        <taxon>Fungi</taxon>
        <taxon>Dikarya</taxon>
        <taxon>Ascomycota</taxon>
        <taxon>Pezizomycotina</taxon>
        <taxon>Dothideomycetes</taxon>
        <taxon>Dothideomycetidae</taxon>
        <taxon>Dothideales</taxon>
        <taxon>Saccotheciaceae</taxon>
        <taxon>Aureobasidium</taxon>
    </lineage>
</organism>
<proteinExistence type="predicted"/>
<feature type="non-terminal residue" evidence="1">
    <location>
        <position position="168"/>
    </location>
</feature>
<dbReference type="GO" id="GO:0005643">
    <property type="term" value="C:nuclear pore"/>
    <property type="evidence" value="ECO:0007669"/>
    <property type="project" value="InterPro"/>
</dbReference>
<dbReference type="InterPro" id="IPR018783">
    <property type="entry name" value="TF_ENY2"/>
</dbReference>
<sequence>LEAYAKPRQPRPPALQLHIAQPKNFPVDISNSTWTSPTHSDNKNITMSQKLAVNESTSFSTQPATQTQLTTALVDGGSIPIIQNALLHELQASGWSTNLKNHVTQLMRSGECTKYDDLMERILEEALADPNSAKDSNHPSLAIPDEAITQAVKVVKKELDKICQVDTA</sequence>
<reference evidence="1" key="2">
    <citation type="submission" date="2021-08" db="EMBL/GenBank/DDBJ databases">
        <authorList>
            <person name="Gostincar C."/>
            <person name="Sun X."/>
            <person name="Song Z."/>
            <person name="Gunde-Cimerman N."/>
        </authorList>
    </citation>
    <scope>NUCLEOTIDE SEQUENCE</scope>
    <source>
        <strain evidence="1">EXF-9298</strain>
    </source>
</reference>
<name>A0A9P8F5Z8_AURME</name>
<dbReference type="GO" id="GO:0000124">
    <property type="term" value="C:SAGA complex"/>
    <property type="evidence" value="ECO:0007669"/>
    <property type="project" value="InterPro"/>
</dbReference>
<protein>
    <recommendedName>
        <fullName evidence="3">Transcription and mRNA export factor SUS1</fullName>
    </recommendedName>
</protein>
<comment type="caution">
    <text evidence="1">The sequence shown here is derived from an EMBL/GenBank/DDBJ whole genome shotgun (WGS) entry which is preliminary data.</text>
</comment>
<reference evidence="1" key="1">
    <citation type="journal article" date="2021" name="J Fungi (Basel)">
        <title>Virulence traits and population genomics of the black yeast Aureobasidium melanogenum.</title>
        <authorList>
            <person name="Cernosa A."/>
            <person name="Sun X."/>
            <person name="Gostincar C."/>
            <person name="Fang C."/>
            <person name="Gunde-Cimerman N."/>
            <person name="Song Z."/>
        </authorList>
    </citation>
    <scope>NUCLEOTIDE SEQUENCE</scope>
    <source>
        <strain evidence="1">EXF-9298</strain>
    </source>
</reference>
<dbReference type="Gene3D" id="1.10.246.140">
    <property type="match status" value="1"/>
</dbReference>
<dbReference type="Proteomes" id="UP000729357">
    <property type="component" value="Unassembled WGS sequence"/>
</dbReference>
<dbReference type="InterPro" id="IPR038212">
    <property type="entry name" value="TF_EnY2_sf"/>
</dbReference>
<gene>
    <name evidence="1" type="ORF">KCU98_g19884</name>
</gene>
<accession>A0A9P8F5Z8</accession>
<feature type="non-terminal residue" evidence="1">
    <location>
        <position position="1"/>
    </location>
</feature>
<evidence type="ECO:0000313" key="2">
    <source>
        <dbReference type="Proteomes" id="UP000729357"/>
    </source>
</evidence>
<keyword evidence="2" id="KW-1185">Reference proteome</keyword>
<evidence type="ECO:0000313" key="1">
    <source>
        <dbReference type="EMBL" id="KAG9936058.1"/>
    </source>
</evidence>
<dbReference type="AlphaFoldDB" id="A0A9P8F5Z8"/>
<dbReference type="EMBL" id="JAHFXS010006008">
    <property type="protein sequence ID" value="KAG9936058.1"/>
    <property type="molecule type" value="Genomic_DNA"/>
</dbReference>
<dbReference type="GO" id="GO:0006406">
    <property type="term" value="P:mRNA export from nucleus"/>
    <property type="evidence" value="ECO:0007669"/>
    <property type="project" value="InterPro"/>
</dbReference>
<dbReference type="GO" id="GO:0003713">
    <property type="term" value="F:transcription coactivator activity"/>
    <property type="evidence" value="ECO:0007669"/>
    <property type="project" value="InterPro"/>
</dbReference>